<dbReference type="PANTHER" id="PTHR43884:SF20">
    <property type="entry name" value="ACYL-COA DEHYDROGENASE FADE28"/>
    <property type="match status" value="1"/>
</dbReference>
<proteinExistence type="inferred from homology"/>
<dbReference type="PATRIC" id="fig|42234.21.peg.6590"/>
<dbReference type="InterPro" id="IPR009100">
    <property type="entry name" value="AcylCoA_DH/oxidase_NM_dom_sf"/>
</dbReference>
<name>A0A0L0JU66_9ACTN</name>
<evidence type="ECO:0000256" key="5">
    <source>
        <dbReference type="ARBA" id="ARBA00023002"/>
    </source>
</evidence>
<comment type="cofactor">
    <cofactor evidence="1">
        <name>FAD</name>
        <dbReference type="ChEBI" id="CHEBI:57692"/>
    </cofactor>
</comment>
<comment type="caution">
    <text evidence="8">The sequence shown here is derived from an EMBL/GenBank/DDBJ whole genome shotgun (WGS) entry which is preliminary data.</text>
</comment>
<dbReference type="InterPro" id="IPR009075">
    <property type="entry name" value="AcylCo_DH/oxidase_C"/>
</dbReference>
<evidence type="ECO:0000313" key="9">
    <source>
        <dbReference type="Proteomes" id="UP000037151"/>
    </source>
</evidence>
<dbReference type="EMBL" id="JPPY01000180">
    <property type="protein sequence ID" value="KND29068.1"/>
    <property type="molecule type" value="Genomic_DNA"/>
</dbReference>
<dbReference type="Gene3D" id="2.40.110.10">
    <property type="entry name" value="Butyryl-CoA Dehydrogenase, subunit A, domain 2"/>
    <property type="match status" value="1"/>
</dbReference>
<evidence type="ECO:0008006" key="10">
    <source>
        <dbReference type="Google" id="ProtNLM"/>
    </source>
</evidence>
<feature type="domain" description="Acyl-CoA dehydrogenase/oxidase C-terminal" evidence="6">
    <location>
        <begin position="226"/>
        <end position="354"/>
    </location>
</feature>
<dbReference type="InterPro" id="IPR013786">
    <property type="entry name" value="AcylCoA_DH/ox_N"/>
</dbReference>
<dbReference type="SUPFAM" id="SSF56645">
    <property type="entry name" value="Acyl-CoA dehydrogenase NM domain-like"/>
    <property type="match status" value="1"/>
</dbReference>
<evidence type="ECO:0000259" key="6">
    <source>
        <dbReference type="Pfam" id="PF00441"/>
    </source>
</evidence>
<dbReference type="Pfam" id="PF00441">
    <property type="entry name" value="Acyl-CoA_dh_1"/>
    <property type="match status" value="1"/>
</dbReference>
<dbReference type="Gene3D" id="1.20.140.10">
    <property type="entry name" value="Butyryl-CoA Dehydrogenase, subunit A, domain 3"/>
    <property type="match status" value="1"/>
</dbReference>
<gene>
    <name evidence="8" type="ORF">IQ63_32005</name>
</gene>
<dbReference type="InterPro" id="IPR036250">
    <property type="entry name" value="AcylCo_DH-like_C"/>
</dbReference>
<evidence type="ECO:0000259" key="7">
    <source>
        <dbReference type="Pfam" id="PF02771"/>
    </source>
</evidence>
<dbReference type="SUPFAM" id="SSF47203">
    <property type="entry name" value="Acyl-CoA dehydrogenase C-terminal domain-like"/>
    <property type="match status" value="1"/>
</dbReference>
<comment type="similarity">
    <text evidence="2">Belongs to the acyl-CoA dehydrogenase family.</text>
</comment>
<dbReference type="GO" id="GO:0050660">
    <property type="term" value="F:flavin adenine dinucleotide binding"/>
    <property type="evidence" value="ECO:0007669"/>
    <property type="project" value="InterPro"/>
</dbReference>
<keyword evidence="3" id="KW-0285">Flavoprotein</keyword>
<dbReference type="Pfam" id="PF02771">
    <property type="entry name" value="Acyl-CoA_dh_N"/>
    <property type="match status" value="1"/>
</dbReference>
<dbReference type="InterPro" id="IPR037069">
    <property type="entry name" value="AcylCoA_DH/ox_N_sf"/>
</dbReference>
<feature type="domain" description="Acyl-CoA dehydrogenase/oxidase N-terminal" evidence="7">
    <location>
        <begin position="7"/>
        <end position="108"/>
    </location>
</feature>
<evidence type="ECO:0000256" key="1">
    <source>
        <dbReference type="ARBA" id="ARBA00001974"/>
    </source>
</evidence>
<keyword evidence="5" id="KW-0560">Oxidoreductase</keyword>
<evidence type="ECO:0000256" key="3">
    <source>
        <dbReference type="ARBA" id="ARBA00022630"/>
    </source>
</evidence>
<organism evidence="8 9">
    <name type="scientific">Streptomyces acidiscabies</name>
    <dbReference type="NCBI Taxonomy" id="42234"/>
    <lineage>
        <taxon>Bacteria</taxon>
        <taxon>Bacillati</taxon>
        <taxon>Actinomycetota</taxon>
        <taxon>Actinomycetes</taxon>
        <taxon>Kitasatosporales</taxon>
        <taxon>Streptomycetaceae</taxon>
        <taxon>Streptomyces</taxon>
    </lineage>
</organism>
<dbReference type="Gene3D" id="1.10.540.10">
    <property type="entry name" value="Acyl-CoA dehydrogenase/oxidase, N-terminal domain"/>
    <property type="match status" value="1"/>
</dbReference>
<accession>A0A0L0JU66</accession>
<sequence>MMDLQPTEEHLAVAELTRAIGLDILAPAARKAEEERAVPDDVWRTLADTGLTMPLSEELGGGGIPDTVTQMIAVENLAYGDPGITMAALWSGAPALLLSRHGSPEQTANLGRLTRDPRARGAVALYEGYGRGPEDFTTSIATTADDTVRVTGRKVAVPFAETADPLVVVGRDPETGAPRAALVPLSAPGVTVRGTGPGLALDAAAPATVSFDVSLSATAVIGGGEALAATVDRLRLAVAAAQVGTAARAVEYASRYATERVAFGRPIAGFQGVSFPLTEALMRIHEVRLEVAEAAVLLDTGRYTEAAPAVTRAVNYAGETAAEATRTAVQTLGGHGFIVEHPVELWYRAAAALSAIDFDPLRSPFTPAL</sequence>
<evidence type="ECO:0000313" key="8">
    <source>
        <dbReference type="EMBL" id="KND29068.1"/>
    </source>
</evidence>
<reference evidence="9" key="1">
    <citation type="submission" date="2014-07" db="EMBL/GenBank/DDBJ databases">
        <title>Genome sequencing of plant-pathogenic Streptomyces species.</title>
        <authorList>
            <person name="Harrison J."/>
            <person name="Sapp M."/>
            <person name="Thwaites R."/>
            <person name="Studholme D.J."/>
        </authorList>
    </citation>
    <scope>NUCLEOTIDE SEQUENCE [LARGE SCALE GENOMIC DNA]</scope>
    <source>
        <strain evidence="9">NCPPB 4445</strain>
    </source>
</reference>
<dbReference type="OrthoDB" id="142556at2"/>
<keyword evidence="4" id="KW-0274">FAD</keyword>
<dbReference type="CDD" id="cd00567">
    <property type="entry name" value="ACAD"/>
    <property type="match status" value="1"/>
</dbReference>
<dbReference type="Proteomes" id="UP000037151">
    <property type="component" value="Unassembled WGS sequence"/>
</dbReference>
<dbReference type="AlphaFoldDB" id="A0A0L0JU66"/>
<evidence type="ECO:0000256" key="2">
    <source>
        <dbReference type="ARBA" id="ARBA00009347"/>
    </source>
</evidence>
<dbReference type="PANTHER" id="PTHR43884">
    <property type="entry name" value="ACYL-COA DEHYDROGENASE"/>
    <property type="match status" value="1"/>
</dbReference>
<evidence type="ECO:0000256" key="4">
    <source>
        <dbReference type="ARBA" id="ARBA00022827"/>
    </source>
</evidence>
<dbReference type="GO" id="GO:0003995">
    <property type="term" value="F:acyl-CoA dehydrogenase activity"/>
    <property type="evidence" value="ECO:0007669"/>
    <property type="project" value="TreeGrafter"/>
</dbReference>
<protein>
    <recommendedName>
        <fullName evidence="10">Acyl-CoA dehydrogenase</fullName>
    </recommendedName>
</protein>
<dbReference type="InterPro" id="IPR046373">
    <property type="entry name" value="Acyl-CoA_Oxase/DH_mid-dom_sf"/>
</dbReference>